<keyword evidence="4 5" id="KW-0472">Membrane</keyword>
<sequence length="171" mass="18415">MRKGAAAVGSAVFFVVAPGTVAGLVPWLLTGWDAGGPWWGPVRVAGWALLGVATAALLHAFARFVQQGLGTPAPTAPTAHLVVTGVYRHVRNPMYVAVTAVILAQGLVLARPVLLGYGLLAWAVMAAFVRGYEEPKLRAQFGQEYEDYRRAVRGWVPRLVPYRAGHADRSW</sequence>
<comment type="subcellular location">
    <subcellularLocation>
        <location evidence="1">Endomembrane system</location>
        <topology evidence="1">Multi-pass membrane protein</topology>
    </subcellularLocation>
</comment>
<dbReference type="PANTHER" id="PTHR12714">
    <property type="entry name" value="PROTEIN-S ISOPRENYLCYSTEINE O-METHYLTRANSFERASE"/>
    <property type="match status" value="1"/>
</dbReference>
<protein>
    <submittedName>
        <fullName evidence="6">Protein-S-isoprenylcysteine O-methyltransferase Ste14</fullName>
    </submittedName>
</protein>
<keyword evidence="6" id="KW-0489">Methyltransferase</keyword>
<evidence type="ECO:0000313" key="7">
    <source>
        <dbReference type="Proteomes" id="UP000199155"/>
    </source>
</evidence>
<organism evidence="6 7">
    <name type="scientific">Streptomyces indicus</name>
    <dbReference type="NCBI Taxonomy" id="417292"/>
    <lineage>
        <taxon>Bacteria</taxon>
        <taxon>Bacillati</taxon>
        <taxon>Actinomycetota</taxon>
        <taxon>Actinomycetes</taxon>
        <taxon>Kitasatosporales</taxon>
        <taxon>Streptomycetaceae</taxon>
        <taxon>Streptomyces</taxon>
    </lineage>
</organism>
<keyword evidence="2 5" id="KW-0812">Transmembrane</keyword>
<evidence type="ECO:0000256" key="3">
    <source>
        <dbReference type="ARBA" id="ARBA00022989"/>
    </source>
</evidence>
<feature type="transmembrane region" description="Helical" evidence="5">
    <location>
        <begin position="47"/>
        <end position="65"/>
    </location>
</feature>
<dbReference type="EMBL" id="FNFF01000009">
    <property type="protein sequence ID" value="SDK59553.1"/>
    <property type="molecule type" value="Genomic_DNA"/>
</dbReference>
<dbReference type="STRING" id="417292.SAMN05421806_10951"/>
<evidence type="ECO:0000256" key="4">
    <source>
        <dbReference type="ARBA" id="ARBA00023136"/>
    </source>
</evidence>
<dbReference type="GO" id="GO:0008168">
    <property type="term" value="F:methyltransferase activity"/>
    <property type="evidence" value="ECO:0007669"/>
    <property type="project" value="UniProtKB-KW"/>
</dbReference>
<evidence type="ECO:0000256" key="5">
    <source>
        <dbReference type="SAM" id="Phobius"/>
    </source>
</evidence>
<dbReference type="Pfam" id="PF04191">
    <property type="entry name" value="PEMT"/>
    <property type="match status" value="1"/>
</dbReference>
<dbReference type="Proteomes" id="UP000199155">
    <property type="component" value="Unassembled WGS sequence"/>
</dbReference>
<dbReference type="Gene3D" id="1.20.120.1630">
    <property type="match status" value="1"/>
</dbReference>
<dbReference type="RefSeq" id="WP_093612848.1">
    <property type="nucleotide sequence ID" value="NZ_FNFF01000009.1"/>
</dbReference>
<dbReference type="OrthoDB" id="941586at2"/>
<feature type="transmembrane region" description="Helical" evidence="5">
    <location>
        <begin position="114"/>
        <end position="132"/>
    </location>
</feature>
<dbReference type="GO" id="GO:0012505">
    <property type="term" value="C:endomembrane system"/>
    <property type="evidence" value="ECO:0007669"/>
    <property type="project" value="UniProtKB-SubCell"/>
</dbReference>
<dbReference type="PANTHER" id="PTHR12714:SF24">
    <property type="entry name" value="SLR1182 PROTEIN"/>
    <property type="match status" value="1"/>
</dbReference>
<reference evidence="6 7" key="1">
    <citation type="submission" date="2016-10" db="EMBL/GenBank/DDBJ databases">
        <authorList>
            <person name="de Groot N.N."/>
        </authorList>
    </citation>
    <scope>NUCLEOTIDE SEQUENCE [LARGE SCALE GENOMIC DNA]</scope>
    <source>
        <strain evidence="6 7">CGMCC 4.5727</strain>
    </source>
</reference>
<evidence type="ECO:0000256" key="2">
    <source>
        <dbReference type="ARBA" id="ARBA00022692"/>
    </source>
</evidence>
<keyword evidence="3 5" id="KW-1133">Transmembrane helix</keyword>
<dbReference type="GO" id="GO:0032259">
    <property type="term" value="P:methylation"/>
    <property type="evidence" value="ECO:0007669"/>
    <property type="project" value="UniProtKB-KW"/>
</dbReference>
<keyword evidence="7" id="KW-1185">Reference proteome</keyword>
<proteinExistence type="predicted"/>
<dbReference type="AlphaFoldDB" id="A0A1G9D6T4"/>
<dbReference type="InterPro" id="IPR007318">
    <property type="entry name" value="Phopholipid_MeTrfase"/>
</dbReference>
<evidence type="ECO:0000256" key="1">
    <source>
        <dbReference type="ARBA" id="ARBA00004127"/>
    </source>
</evidence>
<accession>A0A1G9D6T4</accession>
<keyword evidence="6" id="KW-0808">Transferase</keyword>
<name>A0A1G9D6T4_9ACTN</name>
<evidence type="ECO:0000313" key="6">
    <source>
        <dbReference type="EMBL" id="SDK59553.1"/>
    </source>
</evidence>
<gene>
    <name evidence="6" type="ORF">SAMN05421806_10951</name>
</gene>